<proteinExistence type="predicted"/>
<accession>A0ABR7HUD7</accession>
<evidence type="ECO:0000313" key="3">
    <source>
        <dbReference type="Proteomes" id="UP000660021"/>
    </source>
</evidence>
<feature type="region of interest" description="Disordered" evidence="1">
    <location>
        <begin position="54"/>
        <end position="109"/>
    </location>
</feature>
<dbReference type="RefSeq" id="WP_186963855.1">
    <property type="nucleotide sequence ID" value="NZ_JACOPR010000005.1"/>
</dbReference>
<name>A0ABR7HUD7_9FIRM</name>
<feature type="compositionally biased region" description="Basic and acidic residues" evidence="1">
    <location>
        <begin position="55"/>
        <end position="83"/>
    </location>
</feature>
<reference evidence="2 3" key="1">
    <citation type="submission" date="2020-08" db="EMBL/GenBank/DDBJ databases">
        <title>Genome public.</title>
        <authorList>
            <person name="Liu C."/>
            <person name="Sun Q."/>
        </authorList>
    </citation>
    <scope>NUCLEOTIDE SEQUENCE [LARGE SCALE GENOMIC DNA]</scope>
    <source>
        <strain evidence="2 3">New-38</strain>
    </source>
</reference>
<evidence type="ECO:0000256" key="1">
    <source>
        <dbReference type="SAM" id="MobiDB-lite"/>
    </source>
</evidence>
<evidence type="ECO:0000313" key="2">
    <source>
        <dbReference type="EMBL" id="MBC5731112.1"/>
    </source>
</evidence>
<comment type="caution">
    <text evidence="2">The sequence shown here is derived from an EMBL/GenBank/DDBJ whole genome shotgun (WGS) entry which is preliminary data.</text>
</comment>
<organism evidence="2 3">
    <name type="scientific">Pseudoflavonifractor hominis</name>
    <dbReference type="NCBI Taxonomy" id="2763059"/>
    <lineage>
        <taxon>Bacteria</taxon>
        <taxon>Bacillati</taxon>
        <taxon>Bacillota</taxon>
        <taxon>Clostridia</taxon>
        <taxon>Eubacteriales</taxon>
        <taxon>Oscillospiraceae</taxon>
        <taxon>Pseudoflavonifractor</taxon>
    </lineage>
</organism>
<feature type="compositionally biased region" description="Low complexity" evidence="1">
    <location>
        <begin position="89"/>
        <end position="109"/>
    </location>
</feature>
<protein>
    <submittedName>
        <fullName evidence="2">Uncharacterized protein</fullName>
    </submittedName>
</protein>
<keyword evidence="3" id="KW-1185">Reference proteome</keyword>
<dbReference type="Proteomes" id="UP000660021">
    <property type="component" value="Unassembled WGS sequence"/>
</dbReference>
<dbReference type="EMBL" id="JACOPR010000005">
    <property type="protein sequence ID" value="MBC5731112.1"/>
    <property type="molecule type" value="Genomic_DNA"/>
</dbReference>
<gene>
    <name evidence="2" type="ORF">H8S34_09755</name>
</gene>
<sequence>MFILTRQAVLFFSKDRSEKFRIPNGYVGPVPEWVAETKQFQRMVADGTIAVSGSARDKALEKAGETADKKAQKAKERRKETQKGESAGEDAAGSDGGAPSAEPGAEAEV</sequence>